<reference evidence="2" key="1">
    <citation type="submission" date="2020-05" db="EMBL/GenBank/DDBJ databases">
        <title>WGS assembly of Panicum virgatum.</title>
        <authorList>
            <person name="Lovell J.T."/>
            <person name="Jenkins J."/>
            <person name="Shu S."/>
            <person name="Juenger T.E."/>
            <person name="Schmutz J."/>
        </authorList>
    </citation>
    <scope>NUCLEOTIDE SEQUENCE</scope>
    <source>
        <strain evidence="2">AP13</strain>
    </source>
</reference>
<gene>
    <name evidence="2" type="ORF">PVAP13_4NG211644</name>
</gene>
<organism evidence="2 3">
    <name type="scientific">Panicum virgatum</name>
    <name type="common">Blackwell switchgrass</name>
    <dbReference type="NCBI Taxonomy" id="38727"/>
    <lineage>
        <taxon>Eukaryota</taxon>
        <taxon>Viridiplantae</taxon>
        <taxon>Streptophyta</taxon>
        <taxon>Embryophyta</taxon>
        <taxon>Tracheophyta</taxon>
        <taxon>Spermatophyta</taxon>
        <taxon>Magnoliopsida</taxon>
        <taxon>Liliopsida</taxon>
        <taxon>Poales</taxon>
        <taxon>Poaceae</taxon>
        <taxon>PACMAD clade</taxon>
        <taxon>Panicoideae</taxon>
        <taxon>Panicodae</taxon>
        <taxon>Paniceae</taxon>
        <taxon>Panicinae</taxon>
        <taxon>Panicum</taxon>
        <taxon>Panicum sect. Hiantes</taxon>
    </lineage>
</organism>
<dbReference type="Proteomes" id="UP000823388">
    <property type="component" value="Chromosome 4N"/>
</dbReference>
<accession>A0A8T0TBM7</accession>
<protein>
    <submittedName>
        <fullName evidence="2">Uncharacterized protein</fullName>
    </submittedName>
</protein>
<evidence type="ECO:0000256" key="1">
    <source>
        <dbReference type="SAM" id="MobiDB-lite"/>
    </source>
</evidence>
<dbReference type="AlphaFoldDB" id="A0A8T0TBM7"/>
<feature type="compositionally biased region" description="Basic and acidic residues" evidence="1">
    <location>
        <begin position="101"/>
        <end position="118"/>
    </location>
</feature>
<feature type="region of interest" description="Disordered" evidence="1">
    <location>
        <begin position="93"/>
        <end position="130"/>
    </location>
</feature>
<keyword evidence="3" id="KW-1185">Reference proteome</keyword>
<dbReference type="EMBL" id="CM029044">
    <property type="protein sequence ID" value="KAG2606653.1"/>
    <property type="molecule type" value="Genomic_DNA"/>
</dbReference>
<proteinExistence type="predicted"/>
<evidence type="ECO:0000313" key="2">
    <source>
        <dbReference type="EMBL" id="KAG2606653.1"/>
    </source>
</evidence>
<name>A0A8T0TBM7_PANVG</name>
<evidence type="ECO:0000313" key="3">
    <source>
        <dbReference type="Proteomes" id="UP000823388"/>
    </source>
</evidence>
<comment type="caution">
    <text evidence="2">The sequence shown here is derived from an EMBL/GenBank/DDBJ whole genome shotgun (WGS) entry which is preliminary data.</text>
</comment>
<sequence>MSSTWRSYGFFRRPRRHYEDNDGFASRLPPSICSGSASGFHAAALLARLDLVVVEHIKRWRYAPVCVLTASGVSAVWFLGWPQLSAGDMVRGGKKARWRGGGRELRGAGRRGEEEARRRAGGRGCHGAEPCGLQRGQLVREAAAAAPGRRRG</sequence>